<dbReference type="EMBL" id="JAUJYO010000009">
    <property type="protein sequence ID" value="KAK1309552.1"/>
    <property type="molecule type" value="Genomic_DNA"/>
</dbReference>
<accession>A0AAV9E8B1</accession>
<keyword evidence="3" id="KW-1185">Reference proteome</keyword>
<protein>
    <submittedName>
        <fullName evidence="2">Uncharacterized protein</fullName>
    </submittedName>
</protein>
<reference evidence="2" key="1">
    <citation type="journal article" date="2023" name="Nat. Commun.">
        <title>Diploid and tetraploid genomes of Acorus and the evolution of monocots.</title>
        <authorList>
            <person name="Ma L."/>
            <person name="Liu K.W."/>
            <person name="Li Z."/>
            <person name="Hsiao Y.Y."/>
            <person name="Qi Y."/>
            <person name="Fu T."/>
            <person name="Tang G.D."/>
            <person name="Zhang D."/>
            <person name="Sun W.H."/>
            <person name="Liu D.K."/>
            <person name="Li Y."/>
            <person name="Chen G.Z."/>
            <person name="Liu X.D."/>
            <person name="Liao X.Y."/>
            <person name="Jiang Y.T."/>
            <person name="Yu X."/>
            <person name="Hao Y."/>
            <person name="Huang J."/>
            <person name="Zhao X.W."/>
            <person name="Ke S."/>
            <person name="Chen Y.Y."/>
            <person name="Wu W.L."/>
            <person name="Hsu J.L."/>
            <person name="Lin Y.F."/>
            <person name="Huang M.D."/>
            <person name="Li C.Y."/>
            <person name="Huang L."/>
            <person name="Wang Z.W."/>
            <person name="Zhao X."/>
            <person name="Zhong W.Y."/>
            <person name="Peng D.H."/>
            <person name="Ahmad S."/>
            <person name="Lan S."/>
            <person name="Zhang J.S."/>
            <person name="Tsai W.C."/>
            <person name="Van de Peer Y."/>
            <person name="Liu Z.J."/>
        </authorList>
    </citation>
    <scope>NUCLEOTIDE SEQUENCE</scope>
    <source>
        <strain evidence="2">CP</strain>
    </source>
</reference>
<sequence length="120" mass="13486">MASASDYVRSLRLHVAVHRLSSDDLRSGSASSSSVPTLFRGHITISHQERDLGDLCRRQRRRGGQPQNLGRAQRRRPRLDGILSPHRVSDLLTSTLVSESYTPASDESYIMPYIKVLDNE</sequence>
<reference evidence="2" key="2">
    <citation type="submission" date="2023-06" db="EMBL/GenBank/DDBJ databases">
        <authorList>
            <person name="Ma L."/>
            <person name="Liu K.-W."/>
            <person name="Li Z."/>
            <person name="Hsiao Y.-Y."/>
            <person name="Qi Y."/>
            <person name="Fu T."/>
            <person name="Tang G."/>
            <person name="Zhang D."/>
            <person name="Sun W.-H."/>
            <person name="Liu D.-K."/>
            <person name="Li Y."/>
            <person name="Chen G.-Z."/>
            <person name="Liu X.-D."/>
            <person name="Liao X.-Y."/>
            <person name="Jiang Y.-T."/>
            <person name="Yu X."/>
            <person name="Hao Y."/>
            <person name="Huang J."/>
            <person name="Zhao X.-W."/>
            <person name="Ke S."/>
            <person name="Chen Y.-Y."/>
            <person name="Wu W.-L."/>
            <person name="Hsu J.-L."/>
            <person name="Lin Y.-F."/>
            <person name="Huang M.-D."/>
            <person name="Li C.-Y."/>
            <person name="Huang L."/>
            <person name="Wang Z.-W."/>
            <person name="Zhao X."/>
            <person name="Zhong W.-Y."/>
            <person name="Peng D.-H."/>
            <person name="Ahmad S."/>
            <person name="Lan S."/>
            <person name="Zhang J.-S."/>
            <person name="Tsai W.-C."/>
            <person name="Van De Peer Y."/>
            <person name="Liu Z.-J."/>
        </authorList>
    </citation>
    <scope>NUCLEOTIDE SEQUENCE</scope>
    <source>
        <strain evidence="2">CP</strain>
        <tissue evidence="2">Leaves</tissue>
    </source>
</reference>
<name>A0AAV9E8B1_ACOCL</name>
<dbReference type="Proteomes" id="UP001180020">
    <property type="component" value="Unassembled WGS sequence"/>
</dbReference>
<dbReference type="AlphaFoldDB" id="A0AAV9E8B1"/>
<evidence type="ECO:0000313" key="3">
    <source>
        <dbReference type="Proteomes" id="UP001180020"/>
    </source>
</evidence>
<evidence type="ECO:0000256" key="1">
    <source>
        <dbReference type="SAM" id="MobiDB-lite"/>
    </source>
</evidence>
<evidence type="ECO:0000313" key="2">
    <source>
        <dbReference type="EMBL" id="KAK1309552.1"/>
    </source>
</evidence>
<feature type="region of interest" description="Disordered" evidence="1">
    <location>
        <begin position="57"/>
        <end position="83"/>
    </location>
</feature>
<organism evidence="2 3">
    <name type="scientific">Acorus calamus</name>
    <name type="common">Sweet flag</name>
    <dbReference type="NCBI Taxonomy" id="4465"/>
    <lineage>
        <taxon>Eukaryota</taxon>
        <taxon>Viridiplantae</taxon>
        <taxon>Streptophyta</taxon>
        <taxon>Embryophyta</taxon>
        <taxon>Tracheophyta</taxon>
        <taxon>Spermatophyta</taxon>
        <taxon>Magnoliopsida</taxon>
        <taxon>Liliopsida</taxon>
        <taxon>Acoraceae</taxon>
        <taxon>Acorus</taxon>
    </lineage>
</organism>
<gene>
    <name evidence="2" type="ORF">QJS10_CPA09g01919</name>
</gene>
<proteinExistence type="predicted"/>
<comment type="caution">
    <text evidence="2">The sequence shown here is derived from an EMBL/GenBank/DDBJ whole genome shotgun (WGS) entry which is preliminary data.</text>
</comment>